<feature type="transmembrane region" description="Helical" evidence="1">
    <location>
        <begin position="162"/>
        <end position="180"/>
    </location>
</feature>
<evidence type="ECO:0000313" key="3">
    <source>
        <dbReference type="Proteomes" id="UP001172702"/>
    </source>
</evidence>
<name>A0ABT8H1U3_9ACTN</name>
<proteinExistence type="predicted"/>
<feature type="transmembrane region" description="Helical" evidence="1">
    <location>
        <begin position="97"/>
        <end position="123"/>
    </location>
</feature>
<feature type="transmembrane region" description="Helical" evidence="1">
    <location>
        <begin position="20"/>
        <end position="40"/>
    </location>
</feature>
<accession>A0ABT8H1U3</accession>
<keyword evidence="1" id="KW-1133">Transmembrane helix</keyword>
<dbReference type="EMBL" id="JAUHTB010000011">
    <property type="protein sequence ID" value="MDN4506440.1"/>
    <property type="molecule type" value="Genomic_DNA"/>
</dbReference>
<keyword evidence="1" id="KW-0812">Transmembrane</keyword>
<evidence type="ECO:0000313" key="2">
    <source>
        <dbReference type="EMBL" id="MDN4506440.1"/>
    </source>
</evidence>
<feature type="transmembrane region" description="Helical" evidence="1">
    <location>
        <begin position="219"/>
        <end position="241"/>
    </location>
</feature>
<gene>
    <name evidence="2" type="ORF">QYF62_10270</name>
</gene>
<evidence type="ECO:0000256" key="1">
    <source>
        <dbReference type="SAM" id="Phobius"/>
    </source>
</evidence>
<keyword evidence="1" id="KW-0472">Membrane</keyword>
<dbReference type="Proteomes" id="UP001172702">
    <property type="component" value="Unassembled WGS sequence"/>
</dbReference>
<organism evidence="2 3">
    <name type="scientific">Dietzia maris</name>
    <dbReference type="NCBI Taxonomy" id="37915"/>
    <lineage>
        <taxon>Bacteria</taxon>
        <taxon>Bacillati</taxon>
        <taxon>Actinomycetota</taxon>
        <taxon>Actinomycetes</taxon>
        <taxon>Mycobacteriales</taxon>
        <taxon>Dietziaceae</taxon>
        <taxon>Dietzia</taxon>
    </lineage>
</organism>
<comment type="caution">
    <text evidence="2">The sequence shown here is derived from an EMBL/GenBank/DDBJ whole genome shotgun (WGS) entry which is preliminary data.</text>
</comment>
<reference evidence="2 3" key="1">
    <citation type="submission" date="2023-07" db="EMBL/GenBank/DDBJ databases">
        <title>Strategy for survival of the halotoleranting strain Dietzia MX2 from the Yakshinskoe mineral salts deposit.</title>
        <authorList>
            <person name="Kharitonova M.A."/>
            <person name="Kupriyanova-Ashina F.G."/>
            <person name="Shakirov T.R."/>
            <person name="Vafina M.S."/>
            <person name="Ilinskaya O.N."/>
        </authorList>
    </citation>
    <scope>NUCLEOTIDE SEQUENCE [LARGE SCALE GENOMIC DNA]</scope>
    <source>
        <strain evidence="2 3">MX2</strain>
    </source>
</reference>
<feature type="transmembrane region" description="Helical" evidence="1">
    <location>
        <begin position="52"/>
        <end position="76"/>
    </location>
</feature>
<keyword evidence="3" id="KW-1185">Reference proteome</keyword>
<sequence length="248" mass="25854">MNVTYWAIDLRRSLRDVTNIFFIAGLPLIMYLVFGSAQSYRDEPVAHGNVGSIVMISMAVYGAVTATTSISGGAALERFQGWGRQLGLTPWSSAGFVITKSAVAMTIAAVPVLSVGLVGALTGAKATPVAWALSLAAAWIGSAVFAGYGLTAGMAFRSESALGVAGGSLVLFALAGNLFIPLSGTALELARFTPLYGINALARYPLTGGVVTEAVTDPLWLPLLNVAAWALILGTTATFLVRRRRGRD</sequence>
<protein>
    <submittedName>
        <fullName evidence="2">ABC transporter permease</fullName>
    </submittedName>
</protein>
<dbReference type="RefSeq" id="WP_159148684.1">
    <property type="nucleotide sequence ID" value="NZ_JAUHTB010000011.1"/>
</dbReference>
<feature type="transmembrane region" description="Helical" evidence="1">
    <location>
        <begin position="129"/>
        <end position="150"/>
    </location>
</feature>